<protein>
    <submittedName>
        <fullName evidence="4">Acetyl-coenzyme A synthetase N-terminal domain-containing protein</fullName>
    </submittedName>
</protein>
<organism evidence="3 4">
    <name type="scientific">Globodera rostochiensis</name>
    <name type="common">Golden nematode worm</name>
    <name type="synonym">Heterodera rostochiensis</name>
    <dbReference type="NCBI Taxonomy" id="31243"/>
    <lineage>
        <taxon>Eukaryota</taxon>
        <taxon>Metazoa</taxon>
        <taxon>Ecdysozoa</taxon>
        <taxon>Nematoda</taxon>
        <taxon>Chromadorea</taxon>
        <taxon>Rhabditida</taxon>
        <taxon>Tylenchina</taxon>
        <taxon>Tylenchomorpha</taxon>
        <taxon>Tylenchoidea</taxon>
        <taxon>Heteroderidae</taxon>
        <taxon>Heteroderinae</taxon>
        <taxon>Globodera</taxon>
    </lineage>
</organism>
<dbReference type="Proteomes" id="UP000887572">
    <property type="component" value="Unplaced"/>
</dbReference>
<dbReference type="InterPro" id="IPR032387">
    <property type="entry name" value="ACAS_N"/>
</dbReference>
<keyword evidence="3" id="KW-1185">Reference proteome</keyword>
<reference evidence="4" key="1">
    <citation type="submission" date="2022-11" db="UniProtKB">
        <authorList>
            <consortium name="WormBaseParasite"/>
        </authorList>
    </citation>
    <scope>IDENTIFICATION</scope>
</reference>
<dbReference type="AlphaFoldDB" id="A0A914GP86"/>
<dbReference type="Pfam" id="PF01683">
    <property type="entry name" value="EB"/>
    <property type="match status" value="1"/>
</dbReference>
<evidence type="ECO:0000259" key="2">
    <source>
        <dbReference type="Pfam" id="PF16177"/>
    </source>
</evidence>
<dbReference type="WBParaSite" id="Gr19_v10_g10077.t1">
    <property type="protein sequence ID" value="Gr19_v10_g10077.t1"/>
    <property type="gene ID" value="Gr19_v10_g10077"/>
</dbReference>
<feature type="domain" description="Acetyl-coenzyme A synthetase N-terminal" evidence="2">
    <location>
        <begin position="82"/>
        <end position="132"/>
    </location>
</feature>
<name>A0A914GP86_GLORO</name>
<evidence type="ECO:0000313" key="4">
    <source>
        <dbReference type="WBParaSite" id="Gr19_v10_g10077.t1"/>
    </source>
</evidence>
<evidence type="ECO:0000259" key="1">
    <source>
        <dbReference type="Pfam" id="PF01683"/>
    </source>
</evidence>
<dbReference type="InterPro" id="IPR006149">
    <property type="entry name" value="EB_dom"/>
</dbReference>
<evidence type="ECO:0000313" key="3">
    <source>
        <dbReference type="Proteomes" id="UP000887572"/>
    </source>
</evidence>
<accession>A0A914GP86</accession>
<feature type="domain" description="EB" evidence="1">
    <location>
        <begin position="334"/>
        <end position="365"/>
    </location>
</feature>
<proteinExistence type="predicted"/>
<dbReference type="Pfam" id="PF16177">
    <property type="entry name" value="ACAS_N"/>
    <property type="match status" value="1"/>
</dbReference>
<sequence>MLKAKHHTVHFGNCLISCFAARPRRPSAGGNVGLRTHWCNALVVDLTADSLAQRIVHAHARLLVTADGCGRGNKPIQQVKYIDDPDKFWRCVAEQLHFEQFSERGLELNFDHRKGDVFVRFMADARTNIAYNWRPTYRWEATRRATSTSAPKHAQPLPARLRPLVKLTPEATHRPSLLALLQFGQLLHRISTCILRWRVQVPRRRAERRFGMHCRVGERKRRSSASNPGAPCQYLSTVLGRRARGILSSIDLRVRVRHASAAGRAHLHLLSPELHETRRNLDSRNWPMSPSGPARSLSRCRCPNNQVFSGTRCMPPTCPWSFIRNQFGVCQPGCRANQIEYQGQCIDIVGPGQPCVMNRQCAGGSNV</sequence>